<evidence type="ECO:0000256" key="5">
    <source>
        <dbReference type="ARBA" id="ARBA00022490"/>
    </source>
</evidence>
<dbReference type="SUPFAM" id="SSF51569">
    <property type="entry name" value="Aldolase"/>
    <property type="match status" value="1"/>
</dbReference>
<dbReference type="GO" id="GO:0008840">
    <property type="term" value="F:4-hydroxy-tetrahydrodipicolinate synthase activity"/>
    <property type="evidence" value="ECO:0007669"/>
    <property type="project" value="UniProtKB-UniRule"/>
</dbReference>
<dbReference type="RefSeq" id="WP_092720017.1">
    <property type="nucleotide sequence ID" value="NZ_FMBK01000008.1"/>
</dbReference>
<dbReference type="GO" id="GO:0009089">
    <property type="term" value="P:lysine biosynthetic process via diaminopimelate"/>
    <property type="evidence" value="ECO:0007669"/>
    <property type="project" value="UniProtKB-UniRule"/>
</dbReference>
<evidence type="ECO:0000313" key="16">
    <source>
        <dbReference type="EMBL" id="SCC72184.1"/>
    </source>
</evidence>
<dbReference type="AlphaFoldDB" id="A0A1C4GVI4"/>
<feature type="active site" description="Schiff-base intermediate with substrate" evidence="12 14">
    <location>
        <position position="167"/>
    </location>
</feature>
<keyword evidence="5 12" id="KW-0963">Cytoplasm</keyword>
<feature type="site" description="Part of a proton relay during catalysis" evidence="12">
    <location>
        <position position="50"/>
    </location>
</feature>
<dbReference type="PROSITE" id="PS00665">
    <property type="entry name" value="DHDPS_1"/>
    <property type="match status" value="1"/>
</dbReference>
<dbReference type="Proteomes" id="UP000243661">
    <property type="component" value="Unassembled WGS sequence"/>
</dbReference>
<dbReference type="PANTHER" id="PTHR12128:SF66">
    <property type="entry name" value="4-HYDROXY-2-OXOGLUTARATE ALDOLASE, MITOCHONDRIAL"/>
    <property type="match status" value="1"/>
</dbReference>
<comment type="function">
    <text evidence="1 12">Catalyzes the condensation of (S)-aspartate-beta-semialdehyde [(S)-ASA] and pyruvate to 4-hydroxy-tetrahydrodipicolinate (HTPA).</text>
</comment>
<dbReference type="GO" id="GO:0005829">
    <property type="term" value="C:cytosol"/>
    <property type="evidence" value="ECO:0007669"/>
    <property type="project" value="TreeGrafter"/>
</dbReference>
<dbReference type="HAMAP" id="MF_00418">
    <property type="entry name" value="DapA"/>
    <property type="match status" value="1"/>
</dbReference>
<protein>
    <recommendedName>
        <fullName evidence="4 12">4-hydroxy-tetrahydrodipicolinate synthase</fullName>
        <shortName evidence="12">HTPA synthase</shortName>
        <ecNumber evidence="4 12">4.3.3.7</ecNumber>
    </recommendedName>
</protein>
<dbReference type="UniPathway" id="UPA00034">
    <property type="reaction ID" value="UER00017"/>
</dbReference>
<keyword evidence="7 12" id="KW-0220">Diaminopimelate biosynthesis</keyword>
<proteinExistence type="inferred from homology"/>
<dbReference type="PROSITE" id="PS00666">
    <property type="entry name" value="DHDPS_2"/>
    <property type="match status" value="1"/>
</dbReference>
<evidence type="ECO:0000256" key="8">
    <source>
        <dbReference type="ARBA" id="ARBA00023154"/>
    </source>
</evidence>
<comment type="caution">
    <text evidence="12">Was originally thought to be a dihydrodipicolinate synthase (DHDPS), catalyzing the condensation of (S)-aspartate-beta-semialdehyde [(S)-ASA] and pyruvate to dihydrodipicolinate (DHDP). However, it was shown in E.coli that the product of the enzymatic reaction is not dihydrodipicolinate but in fact (4S)-4-hydroxy-2,3,4,5-tetrahydro-(2S)-dipicolinic acid (HTPA), and that the consecutive dehydration reaction leading to DHDP is not spontaneous but catalyzed by DapB.</text>
</comment>
<dbReference type="CDD" id="cd00950">
    <property type="entry name" value="DHDPS"/>
    <property type="match status" value="1"/>
</dbReference>
<evidence type="ECO:0000256" key="11">
    <source>
        <dbReference type="ARBA" id="ARBA00047836"/>
    </source>
</evidence>
<comment type="subcellular location">
    <subcellularLocation>
        <location evidence="12">Cytoplasm</location>
    </subcellularLocation>
</comment>
<evidence type="ECO:0000256" key="6">
    <source>
        <dbReference type="ARBA" id="ARBA00022605"/>
    </source>
</evidence>
<keyword evidence="9 12" id="KW-0456">Lyase</keyword>
<dbReference type="PRINTS" id="PR00146">
    <property type="entry name" value="DHPICSNTHASE"/>
</dbReference>
<keyword evidence="6 12" id="KW-0028">Amino-acid biosynthesis</keyword>
<dbReference type="Gene3D" id="3.20.20.70">
    <property type="entry name" value="Aldolase class I"/>
    <property type="match status" value="1"/>
</dbReference>
<feature type="binding site" evidence="12 15">
    <location>
        <position position="51"/>
    </location>
    <ligand>
        <name>pyruvate</name>
        <dbReference type="ChEBI" id="CHEBI:15361"/>
    </ligand>
</feature>
<dbReference type="InterPro" id="IPR020624">
    <property type="entry name" value="Schiff_base-form_aldolases_CS"/>
</dbReference>
<comment type="pathway">
    <text evidence="2 12">Amino-acid biosynthesis; L-lysine biosynthesis via DAP pathway; (S)-tetrahydrodipicolinate from L-aspartate: step 3/4.</text>
</comment>
<evidence type="ECO:0000256" key="7">
    <source>
        <dbReference type="ARBA" id="ARBA00022915"/>
    </source>
</evidence>
<evidence type="ECO:0000256" key="14">
    <source>
        <dbReference type="PIRSR" id="PIRSR001365-1"/>
    </source>
</evidence>
<dbReference type="Pfam" id="PF00701">
    <property type="entry name" value="DHDPS"/>
    <property type="match status" value="1"/>
</dbReference>
<dbReference type="OrthoDB" id="9782828at2"/>
<evidence type="ECO:0000256" key="10">
    <source>
        <dbReference type="ARBA" id="ARBA00023270"/>
    </source>
</evidence>
<comment type="subunit">
    <text evidence="12">Homotetramer; dimer of dimers.</text>
</comment>
<evidence type="ECO:0000256" key="13">
    <source>
        <dbReference type="PIRNR" id="PIRNR001365"/>
    </source>
</evidence>
<sequence>MTQQAQIIQGSIVAIVTPMFEDGSVDWKGLEKLVEWHIQQGTNSIVAVGTTGEASTLSMAEHTQVIKEVIRVANKRIPVIAGTGANSTHEAIELTKEAKELGADAALLVTPYYNKPTQEGLFQHYKAIAEAVDLPQILYNVPGRTGVDLLNETVIRLADIPQIVGIKDATGDVARGQELLEGLDGKHMIVYSGDDATAYQLMGCGAKGNISVTANVAPKEMSQVCEAALAGDQVKAESLNLQVANLHNILFCESNPIPVKWALHEMGLIGTGIRLPLTPLAEQYRTSLREALTTAGVIK</sequence>
<keyword evidence="8 12" id="KW-0457">Lysine biosynthesis</keyword>
<dbReference type="InterPro" id="IPR005263">
    <property type="entry name" value="DapA"/>
</dbReference>
<dbReference type="PANTHER" id="PTHR12128">
    <property type="entry name" value="DIHYDRODIPICOLINATE SYNTHASE"/>
    <property type="match status" value="1"/>
</dbReference>
<comment type="catalytic activity">
    <reaction evidence="11 12">
        <text>L-aspartate 4-semialdehyde + pyruvate = (2S,4S)-4-hydroxy-2,3,4,5-tetrahydrodipicolinate + H2O + H(+)</text>
        <dbReference type="Rhea" id="RHEA:34171"/>
        <dbReference type="ChEBI" id="CHEBI:15361"/>
        <dbReference type="ChEBI" id="CHEBI:15377"/>
        <dbReference type="ChEBI" id="CHEBI:15378"/>
        <dbReference type="ChEBI" id="CHEBI:67139"/>
        <dbReference type="ChEBI" id="CHEBI:537519"/>
        <dbReference type="EC" id="4.3.3.7"/>
    </reaction>
</comment>
<evidence type="ECO:0000256" key="9">
    <source>
        <dbReference type="ARBA" id="ARBA00023239"/>
    </source>
</evidence>
<evidence type="ECO:0000256" key="4">
    <source>
        <dbReference type="ARBA" id="ARBA00012086"/>
    </source>
</evidence>
<dbReference type="InterPro" id="IPR020625">
    <property type="entry name" value="Schiff_base-form_aldolases_AS"/>
</dbReference>
<keyword evidence="10 12" id="KW-0704">Schiff base</keyword>
<dbReference type="SMART" id="SM01130">
    <property type="entry name" value="DHDPS"/>
    <property type="match status" value="1"/>
</dbReference>
<evidence type="ECO:0000256" key="1">
    <source>
        <dbReference type="ARBA" id="ARBA00003294"/>
    </source>
</evidence>
<evidence type="ECO:0000313" key="17">
    <source>
        <dbReference type="Proteomes" id="UP000243661"/>
    </source>
</evidence>
<accession>A0A1C4GVI4</accession>
<dbReference type="EMBL" id="FMBK01000008">
    <property type="protein sequence ID" value="SCC72184.1"/>
    <property type="molecule type" value="Genomic_DNA"/>
</dbReference>
<feature type="binding site" evidence="12 15">
    <location>
        <position position="210"/>
    </location>
    <ligand>
        <name>pyruvate</name>
        <dbReference type="ChEBI" id="CHEBI:15361"/>
    </ligand>
</feature>
<evidence type="ECO:0000256" key="15">
    <source>
        <dbReference type="PIRSR" id="PIRSR001365-2"/>
    </source>
</evidence>
<reference evidence="16 17" key="1">
    <citation type="submission" date="2016-08" db="EMBL/GenBank/DDBJ databases">
        <authorList>
            <person name="Seilhamer J.J."/>
        </authorList>
    </citation>
    <scope>NUCLEOTIDE SEQUENCE [LARGE SCALE GENOMIC DNA]</scope>
    <source>
        <strain evidence="16 17">ANC 4874</strain>
    </source>
</reference>
<dbReference type="GO" id="GO:0019877">
    <property type="term" value="P:diaminopimelate biosynthetic process"/>
    <property type="evidence" value="ECO:0007669"/>
    <property type="project" value="UniProtKB-UniRule"/>
</dbReference>
<evidence type="ECO:0000256" key="12">
    <source>
        <dbReference type="HAMAP-Rule" id="MF_00418"/>
    </source>
</evidence>
<gene>
    <name evidence="12" type="primary">dapA</name>
    <name evidence="16" type="ORF">GA0116959_10837</name>
</gene>
<comment type="similarity">
    <text evidence="3 12 13">Belongs to the DapA family.</text>
</comment>
<organism evidence="16 17">
    <name type="scientific">Acinetobacter albensis</name>
    <dbReference type="NCBI Taxonomy" id="1673609"/>
    <lineage>
        <taxon>Bacteria</taxon>
        <taxon>Pseudomonadati</taxon>
        <taxon>Pseudomonadota</taxon>
        <taxon>Gammaproteobacteria</taxon>
        <taxon>Moraxellales</taxon>
        <taxon>Moraxellaceae</taxon>
        <taxon>Acinetobacter</taxon>
    </lineage>
</organism>
<evidence type="ECO:0000256" key="2">
    <source>
        <dbReference type="ARBA" id="ARBA00005120"/>
    </source>
</evidence>
<name>A0A1C4GVI4_9GAMM</name>
<dbReference type="PIRSF" id="PIRSF001365">
    <property type="entry name" value="DHDPS"/>
    <property type="match status" value="1"/>
</dbReference>
<dbReference type="NCBIfam" id="TIGR00674">
    <property type="entry name" value="dapA"/>
    <property type="match status" value="1"/>
</dbReference>
<evidence type="ECO:0000256" key="3">
    <source>
        <dbReference type="ARBA" id="ARBA00007592"/>
    </source>
</evidence>
<feature type="active site" description="Proton donor/acceptor" evidence="12 14">
    <location>
        <position position="139"/>
    </location>
</feature>
<dbReference type="InterPro" id="IPR013785">
    <property type="entry name" value="Aldolase_TIM"/>
</dbReference>
<dbReference type="InterPro" id="IPR002220">
    <property type="entry name" value="DapA-like"/>
</dbReference>
<dbReference type="EC" id="4.3.3.7" evidence="4 12"/>
<feature type="site" description="Part of a proton relay during catalysis" evidence="12">
    <location>
        <position position="113"/>
    </location>
</feature>